<organism evidence="3 4">
    <name type="scientific">Racocetra fulgida</name>
    <dbReference type="NCBI Taxonomy" id="60492"/>
    <lineage>
        <taxon>Eukaryota</taxon>
        <taxon>Fungi</taxon>
        <taxon>Fungi incertae sedis</taxon>
        <taxon>Mucoromycota</taxon>
        <taxon>Glomeromycotina</taxon>
        <taxon>Glomeromycetes</taxon>
        <taxon>Diversisporales</taxon>
        <taxon>Gigasporaceae</taxon>
        <taxon>Racocetra</taxon>
    </lineage>
</organism>
<reference evidence="3" key="1">
    <citation type="submission" date="2021-06" db="EMBL/GenBank/DDBJ databases">
        <authorList>
            <person name="Kallberg Y."/>
            <person name="Tangrot J."/>
            <person name="Rosling A."/>
        </authorList>
    </citation>
    <scope>NUCLEOTIDE SEQUENCE</scope>
    <source>
        <strain evidence="3">IN212</strain>
    </source>
</reference>
<dbReference type="GO" id="GO:0016491">
    <property type="term" value="F:oxidoreductase activity"/>
    <property type="evidence" value="ECO:0007669"/>
    <property type="project" value="UniProtKB-KW"/>
</dbReference>
<gene>
    <name evidence="3" type="ORF">RFULGI_LOCUS18122</name>
</gene>
<feature type="non-terminal residue" evidence="3">
    <location>
        <position position="1"/>
    </location>
</feature>
<feature type="non-terminal residue" evidence="3">
    <location>
        <position position="152"/>
    </location>
</feature>
<evidence type="ECO:0000259" key="2">
    <source>
        <dbReference type="Pfam" id="PF00248"/>
    </source>
</evidence>
<protein>
    <submittedName>
        <fullName evidence="3">5245_t:CDS:1</fullName>
    </submittedName>
</protein>
<dbReference type="PANTHER" id="PTHR43625:SF40">
    <property type="entry name" value="ALDO-KETO REDUCTASE YAKC [NADP(+)]"/>
    <property type="match status" value="1"/>
</dbReference>
<dbReference type="Proteomes" id="UP000789396">
    <property type="component" value="Unassembled WGS sequence"/>
</dbReference>
<keyword evidence="4" id="KW-1185">Reference proteome</keyword>
<dbReference type="InterPro" id="IPR036812">
    <property type="entry name" value="NAD(P)_OxRdtase_dom_sf"/>
</dbReference>
<dbReference type="AlphaFoldDB" id="A0A9N9P593"/>
<dbReference type="Gene3D" id="3.20.20.100">
    <property type="entry name" value="NADP-dependent oxidoreductase domain"/>
    <property type="match status" value="1"/>
</dbReference>
<proteinExistence type="predicted"/>
<feature type="domain" description="NADP-dependent oxidoreductase" evidence="2">
    <location>
        <begin position="5"/>
        <end position="148"/>
    </location>
</feature>
<name>A0A9N9P593_9GLOM</name>
<evidence type="ECO:0000256" key="1">
    <source>
        <dbReference type="ARBA" id="ARBA00023002"/>
    </source>
</evidence>
<dbReference type="SUPFAM" id="SSF51430">
    <property type="entry name" value="NAD(P)-linked oxidoreductase"/>
    <property type="match status" value="1"/>
</dbReference>
<dbReference type="InterPro" id="IPR050791">
    <property type="entry name" value="Aldo-Keto_reductase"/>
</dbReference>
<comment type="caution">
    <text evidence="3">The sequence shown here is derived from an EMBL/GenBank/DDBJ whole genome shotgun (WGS) entry which is preliminary data.</text>
</comment>
<dbReference type="PANTHER" id="PTHR43625">
    <property type="entry name" value="AFLATOXIN B1 ALDEHYDE REDUCTASE"/>
    <property type="match status" value="1"/>
</dbReference>
<dbReference type="InterPro" id="IPR023210">
    <property type="entry name" value="NADP_OxRdtase_dom"/>
</dbReference>
<keyword evidence="1" id="KW-0560">Oxidoreductase</keyword>
<evidence type="ECO:0000313" key="3">
    <source>
        <dbReference type="EMBL" id="CAG8804932.1"/>
    </source>
</evidence>
<dbReference type="GO" id="GO:0005737">
    <property type="term" value="C:cytoplasm"/>
    <property type="evidence" value="ECO:0007669"/>
    <property type="project" value="TreeGrafter"/>
</dbReference>
<dbReference type="EMBL" id="CAJVPZ010076825">
    <property type="protein sequence ID" value="CAG8804932.1"/>
    <property type="molecule type" value="Genomic_DNA"/>
</dbReference>
<evidence type="ECO:0000313" key="4">
    <source>
        <dbReference type="Proteomes" id="UP000789396"/>
    </source>
</evidence>
<sequence>SKVLKNRRNEVFLCTKFGHAWGENGEFLGVSGKPEYVHESCEKSLQRLGVDCIDLYYQHRVDTTVPIEDTVKAMAELVEKGKVKYIGLSECSADTLRRAHKVEYSPWSLDIETNELKKTCEELGITIVAYSPIGRGILSGKYKSVDDFEPND</sequence>
<accession>A0A9N9P593</accession>
<dbReference type="Pfam" id="PF00248">
    <property type="entry name" value="Aldo_ket_red"/>
    <property type="match status" value="1"/>
</dbReference>
<dbReference type="OrthoDB" id="37537at2759"/>